<dbReference type="SUPFAM" id="SSF55961">
    <property type="entry name" value="Bet v1-like"/>
    <property type="match status" value="1"/>
</dbReference>
<dbReference type="Proteomes" id="UP001597294">
    <property type="component" value="Unassembled WGS sequence"/>
</dbReference>
<evidence type="ECO:0000259" key="2">
    <source>
        <dbReference type="Pfam" id="PF08327"/>
    </source>
</evidence>
<dbReference type="EMBL" id="JBHUII010000004">
    <property type="protein sequence ID" value="MFD2205545.1"/>
    <property type="molecule type" value="Genomic_DNA"/>
</dbReference>
<feature type="domain" description="Activator of Hsp90 ATPase homologue 1/2-like C-terminal" evidence="2">
    <location>
        <begin position="13"/>
        <end position="135"/>
    </location>
</feature>
<gene>
    <name evidence="3" type="ORF">ACFSKO_07990</name>
</gene>
<comment type="similarity">
    <text evidence="1">Belongs to the AHA1 family.</text>
</comment>
<proteinExistence type="inferred from homology"/>
<dbReference type="InterPro" id="IPR013538">
    <property type="entry name" value="ASHA1/2-like_C"/>
</dbReference>
<comment type="caution">
    <text evidence="3">The sequence shown here is derived from an EMBL/GenBank/DDBJ whole genome shotgun (WGS) entry which is preliminary data.</text>
</comment>
<evidence type="ECO:0000313" key="4">
    <source>
        <dbReference type="Proteomes" id="UP001597294"/>
    </source>
</evidence>
<dbReference type="Pfam" id="PF08327">
    <property type="entry name" value="AHSA1"/>
    <property type="match status" value="1"/>
</dbReference>
<dbReference type="RefSeq" id="WP_380250260.1">
    <property type="nucleotide sequence ID" value="NZ_JBHUII010000004.1"/>
</dbReference>
<reference evidence="4" key="1">
    <citation type="journal article" date="2019" name="Int. J. Syst. Evol. Microbiol.">
        <title>The Global Catalogue of Microorganisms (GCM) 10K type strain sequencing project: providing services to taxonomists for standard genome sequencing and annotation.</title>
        <authorList>
            <consortium name="The Broad Institute Genomics Platform"/>
            <consortium name="The Broad Institute Genome Sequencing Center for Infectious Disease"/>
            <person name="Wu L."/>
            <person name="Ma J."/>
        </authorList>
    </citation>
    <scope>NUCLEOTIDE SEQUENCE [LARGE SCALE GENOMIC DNA]</scope>
    <source>
        <strain evidence="4">CGMCC 4.7192</strain>
    </source>
</reference>
<name>A0ABW5BJF7_9PROT</name>
<organism evidence="3 4">
    <name type="scientific">Kiloniella antarctica</name>
    <dbReference type="NCBI Taxonomy" id="1550907"/>
    <lineage>
        <taxon>Bacteria</taxon>
        <taxon>Pseudomonadati</taxon>
        <taxon>Pseudomonadota</taxon>
        <taxon>Alphaproteobacteria</taxon>
        <taxon>Rhodospirillales</taxon>
        <taxon>Kiloniellaceae</taxon>
        <taxon>Kiloniella</taxon>
    </lineage>
</organism>
<accession>A0ABW5BJF7</accession>
<dbReference type="CDD" id="cd07814">
    <property type="entry name" value="SRPBCC_CalC_Aha1-like"/>
    <property type="match status" value="1"/>
</dbReference>
<evidence type="ECO:0000256" key="1">
    <source>
        <dbReference type="ARBA" id="ARBA00006817"/>
    </source>
</evidence>
<sequence length="141" mass="16047">MSKSTINKTVFFNATRETVWAYLTEKDKLGMWFHPPKKNLTEGEAYELMRTYDDGQKKKVCWGTVLEMNPHEKMVWTFTVSPLNGSLTTVTWTLEEVLCGTRLTLKHEGIEAAAGEAAMGMLTALDAGWDEHFDNWRKAIA</sequence>
<evidence type="ECO:0000313" key="3">
    <source>
        <dbReference type="EMBL" id="MFD2205545.1"/>
    </source>
</evidence>
<keyword evidence="4" id="KW-1185">Reference proteome</keyword>
<dbReference type="InterPro" id="IPR023393">
    <property type="entry name" value="START-like_dom_sf"/>
</dbReference>
<protein>
    <submittedName>
        <fullName evidence="3">SRPBCC domain-containing protein</fullName>
    </submittedName>
</protein>
<dbReference type="Gene3D" id="3.30.530.20">
    <property type="match status" value="1"/>
</dbReference>